<proteinExistence type="predicted"/>
<gene>
    <name evidence="2" type="ORF">WH87_07345</name>
</gene>
<keyword evidence="3" id="KW-1185">Reference proteome</keyword>
<dbReference type="EMBL" id="LANJ01000012">
    <property type="protein sequence ID" value="KKC38876.1"/>
    <property type="molecule type" value="Genomic_DNA"/>
</dbReference>
<organism evidence="2 3">
    <name type="scientific">Devosia epidermidihirudinis</name>
    <dbReference type="NCBI Taxonomy" id="1293439"/>
    <lineage>
        <taxon>Bacteria</taxon>
        <taxon>Pseudomonadati</taxon>
        <taxon>Pseudomonadota</taxon>
        <taxon>Alphaproteobacteria</taxon>
        <taxon>Hyphomicrobiales</taxon>
        <taxon>Devosiaceae</taxon>
        <taxon>Devosia</taxon>
    </lineage>
</organism>
<reference evidence="2 3" key="1">
    <citation type="submission" date="2015-03" db="EMBL/GenBank/DDBJ databases">
        <authorList>
            <person name="Lepp D."/>
            <person name="Hassan Y.I."/>
            <person name="Li X.-Z."/>
            <person name="Zhou T."/>
        </authorList>
    </citation>
    <scope>NUCLEOTIDE SEQUENCE [LARGE SCALE GENOMIC DNA]</scope>
    <source>
        <strain evidence="2 3">E84</strain>
    </source>
</reference>
<evidence type="ECO:0000259" key="1">
    <source>
        <dbReference type="Pfam" id="PF07238"/>
    </source>
</evidence>
<protein>
    <recommendedName>
        <fullName evidence="1">PilZ domain-containing protein</fullName>
    </recommendedName>
</protein>
<evidence type="ECO:0000313" key="2">
    <source>
        <dbReference type="EMBL" id="KKC38876.1"/>
    </source>
</evidence>
<name>A0A0F5QDS1_9HYPH</name>
<feature type="domain" description="PilZ" evidence="1">
    <location>
        <begin position="94"/>
        <end position="175"/>
    </location>
</feature>
<dbReference type="InterPro" id="IPR009875">
    <property type="entry name" value="PilZ_domain"/>
</dbReference>
<dbReference type="Proteomes" id="UP000033411">
    <property type="component" value="Unassembled WGS sequence"/>
</dbReference>
<dbReference type="AlphaFoldDB" id="A0A0F5QDS1"/>
<accession>A0A0F5QDS1</accession>
<dbReference type="Pfam" id="PF07238">
    <property type="entry name" value="PilZ"/>
    <property type="match status" value="1"/>
</dbReference>
<sequence>MSERRGDDGVTIPVHACRVTSISTHQAVLVAAEVPRVGEKVATHFKDFGLLRANVVRKLPTGFVIEFEVDEAARTKLAAKIVWLKKHGTQQAADKRESPRILPRNPRSVLTLDDGTLMPCFVIDVSQTGVAVSATKSPAVGAAVAVGSLVGHVVRKLDVGFAVQFVDKQAAEGLEKLLQMPPLPGKVAEAKK</sequence>
<comment type="caution">
    <text evidence="2">The sequence shown here is derived from an EMBL/GenBank/DDBJ whole genome shotgun (WGS) entry which is preliminary data.</text>
</comment>
<dbReference type="GO" id="GO:0035438">
    <property type="term" value="F:cyclic-di-GMP binding"/>
    <property type="evidence" value="ECO:0007669"/>
    <property type="project" value="InterPro"/>
</dbReference>
<dbReference type="PATRIC" id="fig|1293439.3.peg.1040"/>
<evidence type="ECO:0000313" key="3">
    <source>
        <dbReference type="Proteomes" id="UP000033411"/>
    </source>
</evidence>
<dbReference type="STRING" id="1293439.WH87_07345"/>